<dbReference type="GO" id="GO:0005524">
    <property type="term" value="F:ATP binding"/>
    <property type="evidence" value="ECO:0007669"/>
    <property type="project" value="UniProtKB-KW"/>
</dbReference>
<reference evidence="7 8" key="2">
    <citation type="journal article" date="2016" name="Genome Announc.">
        <title>Complete Genome Sequences of Two Interactive Moderate Thermophiles, Paenibacillus napthalenovorans 32O-Y and Paenibacillus sp. 32O-W.</title>
        <authorList>
            <person name="Butler R.R.III."/>
            <person name="Wang J."/>
            <person name="Stark B.C."/>
            <person name="Pombert J.F."/>
        </authorList>
    </citation>
    <scope>NUCLEOTIDE SEQUENCE [LARGE SCALE GENOMIC DNA]</scope>
    <source>
        <strain evidence="7 8">32O-Y</strain>
    </source>
</reference>
<keyword evidence="5" id="KW-0175">Coiled coil</keyword>
<dbReference type="SUPFAM" id="SSF46689">
    <property type="entry name" value="Homeodomain-like"/>
    <property type="match status" value="1"/>
</dbReference>
<evidence type="ECO:0000313" key="7">
    <source>
        <dbReference type="EMBL" id="ALS24642.1"/>
    </source>
</evidence>
<keyword evidence="8" id="KW-1185">Reference proteome</keyword>
<dbReference type="EMBL" id="CP013652">
    <property type="protein sequence ID" value="ALS24642.1"/>
    <property type="molecule type" value="Genomic_DNA"/>
</dbReference>
<dbReference type="Gene3D" id="3.30.450.20">
    <property type="entry name" value="PAS domain"/>
    <property type="match status" value="1"/>
</dbReference>
<dbReference type="Gene3D" id="3.40.50.2300">
    <property type="match status" value="1"/>
</dbReference>
<dbReference type="AlphaFoldDB" id="A0A0U2L3Z4"/>
<dbReference type="InterPro" id="IPR010524">
    <property type="entry name" value="Sig_transdc_resp-reg_PrpR_N"/>
</dbReference>
<evidence type="ECO:0000259" key="6">
    <source>
        <dbReference type="PROSITE" id="PS50045"/>
    </source>
</evidence>
<dbReference type="PATRIC" id="fig|162209.4.peg.4598"/>
<keyword evidence="2" id="KW-0067">ATP-binding</keyword>
<dbReference type="Pfam" id="PF02954">
    <property type="entry name" value="HTH_8"/>
    <property type="match status" value="1"/>
</dbReference>
<dbReference type="KEGG" id="pnp:IJ22_43560"/>
<evidence type="ECO:0000256" key="4">
    <source>
        <dbReference type="ARBA" id="ARBA00023163"/>
    </source>
</evidence>
<sequence length="597" mass="67592">MKIKILLLAPYRGLKELALSLASEQTDLDITVKEGDLEEALAIYKHLENEKFDIIISRGGTANLLRDHVPQPVVEIPLSGFDLLRTLTLVKDYKGKLEMVAFPNICDDVIAVSHLMGIDIPYTVIHEELQVEGIIRQAKKKGVQVIVGDTVTIRLAKKHGLQGVLITSGRESVIEAFHHAKQVYQVLLQANKKYRAYEALLHELEEGIAMADEQGRISFSNPGFRRFMQLFGEPGETANPSLVELFPDWMSMVQTVNENKKAISYVNIGGRQLQWTLGIFEEDRHRRLYYVRIKSLRDAEDELEIKYAQPPVHSFTQILGSAREGKKAIEQAKKAAAEHLITLYGEEGTGKKYIAGAIHGSLEPKNDWFIELTVKEGTPGALSRLTDALSGIENGTVYLKGLEKFDELSQAAISRWLERQPNKVIMSFKESPEVMLDKGAVGQELYELISKHSVYIPSLRERMEDLDEYIRYFIGKCNEKYGKQIVGIRNDVLERMSEYAWKGNLEELEQMVDSFVRISKGHYIENDVLSLIPSDTGKSASRSGTVEIDIHQTLEEIEQEIIQRVLAEEKMNQSRAAKRLGITRATLWRKLKETKNG</sequence>
<keyword evidence="1" id="KW-0547">Nucleotide-binding</keyword>
<dbReference type="RefSeq" id="WP_062410240.1">
    <property type="nucleotide sequence ID" value="NZ_CP013652.1"/>
</dbReference>
<evidence type="ECO:0000256" key="2">
    <source>
        <dbReference type="ARBA" id="ARBA00022840"/>
    </source>
</evidence>
<dbReference type="OrthoDB" id="9771372at2"/>
<dbReference type="GO" id="GO:0000156">
    <property type="term" value="F:phosphorelay response regulator activity"/>
    <property type="evidence" value="ECO:0007669"/>
    <property type="project" value="InterPro"/>
</dbReference>
<dbReference type="GO" id="GO:0006355">
    <property type="term" value="P:regulation of DNA-templated transcription"/>
    <property type="evidence" value="ECO:0007669"/>
    <property type="project" value="InterPro"/>
</dbReference>
<dbReference type="PRINTS" id="PR01590">
    <property type="entry name" value="HTHFIS"/>
</dbReference>
<evidence type="ECO:0000256" key="5">
    <source>
        <dbReference type="SAM" id="Coils"/>
    </source>
</evidence>
<dbReference type="SUPFAM" id="SSF52540">
    <property type="entry name" value="P-loop containing nucleoside triphosphate hydrolases"/>
    <property type="match status" value="1"/>
</dbReference>
<dbReference type="InterPro" id="IPR058031">
    <property type="entry name" value="AAA_lid_NorR"/>
</dbReference>
<feature type="coiled-coil region" evidence="5">
    <location>
        <begin position="187"/>
        <end position="214"/>
    </location>
</feature>
<evidence type="ECO:0000256" key="1">
    <source>
        <dbReference type="ARBA" id="ARBA00022741"/>
    </source>
</evidence>
<proteinExistence type="predicted"/>
<dbReference type="Proteomes" id="UP000061660">
    <property type="component" value="Chromosome"/>
</dbReference>
<dbReference type="InterPro" id="IPR002078">
    <property type="entry name" value="Sigma_54_int"/>
</dbReference>
<dbReference type="Pfam" id="PF14532">
    <property type="entry name" value="Sigma54_activ_2"/>
    <property type="match status" value="1"/>
</dbReference>
<dbReference type="InterPro" id="IPR027417">
    <property type="entry name" value="P-loop_NTPase"/>
</dbReference>
<dbReference type="Gene3D" id="1.10.10.60">
    <property type="entry name" value="Homeodomain-like"/>
    <property type="match status" value="1"/>
</dbReference>
<dbReference type="Gene3D" id="3.40.50.300">
    <property type="entry name" value="P-loop containing nucleotide triphosphate hydrolases"/>
    <property type="match status" value="1"/>
</dbReference>
<dbReference type="InterPro" id="IPR009057">
    <property type="entry name" value="Homeodomain-like_sf"/>
</dbReference>
<dbReference type="STRING" id="162209.IJ22_43560"/>
<evidence type="ECO:0000256" key="3">
    <source>
        <dbReference type="ARBA" id="ARBA00023015"/>
    </source>
</evidence>
<name>A0A0U2L3Z4_9BACL</name>
<dbReference type="InterPro" id="IPR002197">
    <property type="entry name" value="HTH_Fis"/>
</dbReference>
<keyword evidence="3" id="KW-0805">Transcription regulation</keyword>
<keyword evidence="4" id="KW-0804">Transcription</keyword>
<protein>
    <submittedName>
        <fullName evidence="7">Fis family transcriptional regulator</fullName>
    </submittedName>
</protein>
<organism evidence="7 8">
    <name type="scientific">Paenibacillus naphthalenovorans</name>
    <dbReference type="NCBI Taxonomy" id="162209"/>
    <lineage>
        <taxon>Bacteria</taxon>
        <taxon>Bacillati</taxon>
        <taxon>Bacillota</taxon>
        <taxon>Bacilli</taxon>
        <taxon>Bacillales</taxon>
        <taxon>Paenibacillaceae</taxon>
        <taxon>Paenibacillus</taxon>
    </lineage>
</organism>
<dbReference type="PROSITE" id="PS50045">
    <property type="entry name" value="SIGMA54_INTERACT_4"/>
    <property type="match status" value="1"/>
</dbReference>
<dbReference type="PANTHER" id="PTHR32071:SF57">
    <property type="entry name" value="C4-DICARBOXYLATE TRANSPORT TRANSCRIPTIONAL REGULATORY PROTEIN DCTD"/>
    <property type="match status" value="1"/>
</dbReference>
<evidence type="ECO:0000313" key="8">
    <source>
        <dbReference type="Proteomes" id="UP000061660"/>
    </source>
</evidence>
<dbReference type="SUPFAM" id="SSF159800">
    <property type="entry name" value="PrpR receptor domain-like"/>
    <property type="match status" value="1"/>
</dbReference>
<dbReference type="Gene3D" id="1.10.8.60">
    <property type="match status" value="1"/>
</dbReference>
<reference evidence="8" key="1">
    <citation type="submission" date="2015-12" db="EMBL/GenBank/DDBJ databases">
        <title>Complete genome sequences of two moderately thermophilic Paenibacillus species.</title>
        <authorList>
            <person name="Butler R.III."/>
            <person name="Wang J."/>
            <person name="Stark B.C."/>
            <person name="Pombert J.-F."/>
        </authorList>
    </citation>
    <scope>NUCLEOTIDE SEQUENCE [LARGE SCALE GENOMIC DNA]</scope>
    <source>
        <strain evidence="8">32O-Y</strain>
    </source>
</reference>
<feature type="domain" description="Sigma-54 factor interaction" evidence="6">
    <location>
        <begin position="318"/>
        <end position="517"/>
    </location>
</feature>
<dbReference type="Gene3D" id="3.40.50.10660">
    <property type="entry name" value="PrpR receptor domain-like"/>
    <property type="match status" value="1"/>
</dbReference>
<dbReference type="Pfam" id="PF06506">
    <property type="entry name" value="PrpR_N"/>
    <property type="match status" value="1"/>
</dbReference>
<gene>
    <name evidence="7" type="ORF">IJ22_43560</name>
</gene>
<dbReference type="GO" id="GO:0043565">
    <property type="term" value="F:sequence-specific DNA binding"/>
    <property type="evidence" value="ECO:0007669"/>
    <property type="project" value="InterPro"/>
</dbReference>
<accession>A0A0U2L3Z4</accession>
<dbReference type="PANTHER" id="PTHR32071">
    <property type="entry name" value="TRANSCRIPTIONAL REGULATORY PROTEIN"/>
    <property type="match status" value="1"/>
</dbReference>
<dbReference type="Pfam" id="PF25601">
    <property type="entry name" value="AAA_lid_14"/>
    <property type="match status" value="1"/>
</dbReference>